<keyword evidence="3" id="KW-1185">Reference proteome</keyword>
<evidence type="ECO:0000313" key="2">
    <source>
        <dbReference type="EMBL" id="CCO19766.1"/>
    </source>
</evidence>
<feature type="compositionally biased region" description="Low complexity" evidence="1">
    <location>
        <begin position="318"/>
        <end position="327"/>
    </location>
</feature>
<proteinExistence type="predicted"/>
<protein>
    <submittedName>
        <fullName evidence="2">Uncharacterized protein</fullName>
    </submittedName>
</protein>
<dbReference type="GeneID" id="19011757"/>
<dbReference type="Proteomes" id="UP000198341">
    <property type="component" value="Chromosome 14"/>
</dbReference>
<feature type="region of interest" description="Disordered" evidence="1">
    <location>
        <begin position="316"/>
        <end position="346"/>
    </location>
</feature>
<dbReference type="KEGG" id="bpg:Bathy14g00490"/>
<feature type="region of interest" description="Disordered" evidence="1">
    <location>
        <begin position="88"/>
        <end position="123"/>
    </location>
</feature>
<evidence type="ECO:0000313" key="3">
    <source>
        <dbReference type="Proteomes" id="UP000198341"/>
    </source>
</evidence>
<feature type="region of interest" description="Disordered" evidence="1">
    <location>
        <begin position="45"/>
        <end position="72"/>
    </location>
</feature>
<feature type="compositionally biased region" description="Gly residues" evidence="1">
    <location>
        <begin position="328"/>
        <end position="341"/>
    </location>
</feature>
<organism evidence="2 3">
    <name type="scientific">Bathycoccus prasinos</name>
    <dbReference type="NCBI Taxonomy" id="41875"/>
    <lineage>
        <taxon>Eukaryota</taxon>
        <taxon>Viridiplantae</taxon>
        <taxon>Chlorophyta</taxon>
        <taxon>Mamiellophyceae</taxon>
        <taxon>Mamiellales</taxon>
        <taxon>Bathycoccaceae</taxon>
        <taxon>Bathycoccus</taxon>
    </lineage>
</organism>
<gene>
    <name evidence="2" type="ordered locus">Bathy14g00490</name>
</gene>
<dbReference type="AlphaFoldDB" id="K8ENX8"/>
<feature type="compositionally biased region" description="Polar residues" evidence="1">
    <location>
        <begin position="97"/>
        <end position="123"/>
    </location>
</feature>
<dbReference type="RefSeq" id="XP_007509309.1">
    <property type="nucleotide sequence ID" value="XM_007509247.1"/>
</dbReference>
<dbReference type="EMBL" id="FO082265">
    <property type="protein sequence ID" value="CCO19766.1"/>
    <property type="molecule type" value="Genomic_DNA"/>
</dbReference>
<evidence type="ECO:0000256" key="1">
    <source>
        <dbReference type="SAM" id="MobiDB-lite"/>
    </source>
</evidence>
<accession>K8ENX8</accession>
<reference evidence="2 3" key="1">
    <citation type="submission" date="2011-10" db="EMBL/GenBank/DDBJ databases">
        <authorList>
            <person name="Genoscope - CEA"/>
        </authorList>
    </citation>
    <scope>NUCLEOTIDE SEQUENCE [LARGE SCALE GENOMIC DNA]</scope>
    <source>
        <strain evidence="2 3">RCC 1105</strain>
    </source>
</reference>
<sequence length="452" mass="48518">MASSSFTSSSNSSLVSIVKALSCLLFLSFSSVFLGVTADTLSKNVSSSAARKRDASSSSSSSAAARKREEDARVVDQLAANLMMNAGARMQNEKTPRNNGTFASSSSTRDANTGNTLDASSPVRTRPDVDAAFLYRISGEMVSKMRARMPRELVERGDPVAEARYASARCEDSSGGIALNFIFDFFDALLDAAGFRAYDDQTNRMYQMHSRSNRSDGNSIVSTTREANAITENDDDENEAIPMINIEDAFYTRAKSFYLANKDEKENEERIHRALGKFEEGDAFAACPSEINAWTWLFSFFQLDLSSFGGGIGGSGSNGTNSTDNGEGVVGGSPGSIGTGGVTSSPSPSYSSNYDLYPPASSSAIIVGGIKKCTAKNCLYPRACCDVTQTGHLSCVAHFSMCPDFCGVSDDFKRCDSGPTKKAFTTEFIDSFRLKSLGTTEISALRKKFATK</sequence>
<name>K8ENX8_9CHLO</name>